<keyword evidence="10" id="KW-1185">Reference proteome</keyword>
<evidence type="ECO:0000256" key="6">
    <source>
        <dbReference type="ARBA" id="ARBA00022833"/>
    </source>
</evidence>
<evidence type="ECO:0000256" key="7">
    <source>
        <dbReference type="ARBA" id="ARBA00023242"/>
    </source>
</evidence>
<reference evidence="9" key="1">
    <citation type="submission" date="2021-08" db="EMBL/GenBank/DDBJ databases">
        <title>WGS assembly of Ceratopteris richardii.</title>
        <authorList>
            <person name="Marchant D.B."/>
            <person name="Chen G."/>
            <person name="Jenkins J."/>
            <person name="Shu S."/>
            <person name="Leebens-Mack J."/>
            <person name="Grimwood J."/>
            <person name="Schmutz J."/>
            <person name="Soltis P."/>
            <person name="Soltis D."/>
            <person name="Chen Z.-H."/>
        </authorList>
    </citation>
    <scope>NUCLEOTIDE SEQUENCE</scope>
    <source>
        <strain evidence="9">Whitten #5841</strain>
        <tissue evidence="9">Leaf</tissue>
    </source>
</reference>
<dbReference type="Pfam" id="PF06524">
    <property type="entry name" value="NOA36"/>
    <property type="match status" value="1"/>
</dbReference>
<evidence type="ECO:0008006" key="11">
    <source>
        <dbReference type="Google" id="ProtNLM"/>
    </source>
</evidence>
<evidence type="ECO:0000256" key="5">
    <source>
        <dbReference type="ARBA" id="ARBA00022771"/>
    </source>
</evidence>
<keyword evidence="3" id="KW-0479">Metal-binding</keyword>
<evidence type="ECO:0000256" key="4">
    <source>
        <dbReference type="ARBA" id="ARBA00022737"/>
    </source>
</evidence>
<comment type="subcellular location">
    <subcellularLocation>
        <location evidence="1">Nucleus</location>
        <location evidence="1">Nucleolus</location>
    </subcellularLocation>
</comment>
<feature type="compositionally biased region" description="Acidic residues" evidence="8">
    <location>
        <begin position="265"/>
        <end position="289"/>
    </location>
</feature>
<dbReference type="InterPro" id="IPR010531">
    <property type="entry name" value="NOA36"/>
</dbReference>
<evidence type="ECO:0000256" key="3">
    <source>
        <dbReference type="ARBA" id="ARBA00022723"/>
    </source>
</evidence>
<dbReference type="OMA" id="CFCDEHV"/>
<protein>
    <recommendedName>
        <fullName evidence="11">Zinc finger protein</fullName>
    </recommendedName>
</protein>
<evidence type="ECO:0000256" key="2">
    <source>
        <dbReference type="ARBA" id="ARBA00007212"/>
    </source>
</evidence>
<comment type="caution">
    <text evidence="9">The sequence shown here is derived from an EMBL/GenBank/DDBJ whole genome shotgun (WGS) entry which is preliminary data.</text>
</comment>
<organism evidence="9 10">
    <name type="scientific">Ceratopteris richardii</name>
    <name type="common">Triangle waterfern</name>
    <dbReference type="NCBI Taxonomy" id="49495"/>
    <lineage>
        <taxon>Eukaryota</taxon>
        <taxon>Viridiplantae</taxon>
        <taxon>Streptophyta</taxon>
        <taxon>Embryophyta</taxon>
        <taxon>Tracheophyta</taxon>
        <taxon>Polypodiopsida</taxon>
        <taxon>Polypodiidae</taxon>
        <taxon>Polypodiales</taxon>
        <taxon>Pteridineae</taxon>
        <taxon>Pteridaceae</taxon>
        <taxon>Parkerioideae</taxon>
        <taxon>Ceratopteris</taxon>
    </lineage>
</organism>
<dbReference type="EMBL" id="CM035429">
    <property type="protein sequence ID" value="KAH7299344.1"/>
    <property type="molecule type" value="Genomic_DNA"/>
</dbReference>
<proteinExistence type="inferred from homology"/>
<sequence length="310" mass="34334">MPKRKTGARKKAEQQKARQKAIAQQQFVVDLGKHPSNISMICDFCQRTQKNRAFCYFCGSVPKTPACAACGKTKCMSAGSDCVVRHPGKNVTGMAMVGCICDFCEAFLCHSKKCLTTHCCSCPLTDAVCVECERTVWEHGGRIFRCFSCDQWLCEDDQFEHQASCQQLEGETFHCLSCNRLGVYTCLRCKICFCDEHVKGVTNTAKKGEGLTCKKCAYPLKETKDISVSVRQHKFGRQGGTDGDSYYGSYSGAHDTVDYGHGDEEASDDEGYEYDDEDIDDGEEDDDVSGESSARVGMAALNLSEYRTHP</sequence>
<evidence type="ECO:0000313" key="10">
    <source>
        <dbReference type="Proteomes" id="UP000825935"/>
    </source>
</evidence>
<comment type="similarity">
    <text evidence="2">Belongs to the NOA36 family.</text>
</comment>
<keyword evidence="6" id="KW-0862">Zinc</keyword>
<feature type="region of interest" description="Disordered" evidence="8">
    <location>
        <begin position="257"/>
        <end position="310"/>
    </location>
</feature>
<name>A0A8T2RUB8_CERRI</name>
<evidence type="ECO:0000256" key="8">
    <source>
        <dbReference type="SAM" id="MobiDB-lite"/>
    </source>
</evidence>
<dbReference type="Proteomes" id="UP000825935">
    <property type="component" value="Chromosome 24"/>
</dbReference>
<dbReference type="PANTHER" id="PTHR13214:SF1">
    <property type="entry name" value="ZINC FINGER PROTEIN 330"/>
    <property type="match status" value="1"/>
</dbReference>
<keyword evidence="4" id="KW-0677">Repeat</keyword>
<evidence type="ECO:0000313" key="9">
    <source>
        <dbReference type="EMBL" id="KAH7299344.1"/>
    </source>
</evidence>
<dbReference type="PANTHER" id="PTHR13214">
    <property type="entry name" value="ZINC FINGER PROTEIN 330"/>
    <property type="match status" value="1"/>
</dbReference>
<keyword evidence="7" id="KW-0539">Nucleus</keyword>
<accession>A0A8T2RUB8</accession>
<evidence type="ECO:0000256" key="1">
    <source>
        <dbReference type="ARBA" id="ARBA00004604"/>
    </source>
</evidence>
<keyword evidence="5" id="KW-0863">Zinc-finger</keyword>
<dbReference type="GO" id="GO:0005730">
    <property type="term" value="C:nucleolus"/>
    <property type="evidence" value="ECO:0007669"/>
    <property type="project" value="UniProtKB-SubCell"/>
</dbReference>
<dbReference type="OrthoDB" id="10258894at2759"/>
<gene>
    <name evidence="9" type="ORF">KP509_24G006700</name>
</gene>
<dbReference type="GO" id="GO:0008270">
    <property type="term" value="F:zinc ion binding"/>
    <property type="evidence" value="ECO:0007669"/>
    <property type="project" value="UniProtKB-KW"/>
</dbReference>
<dbReference type="AlphaFoldDB" id="A0A8T2RUB8"/>